<protein>
    <recommendedName>
        <fullName evidence="5">WD40 repeat domain-containing protein</fullName>
    </recommendedName>
</protein>
<keyword evidence="2" id="KW-0812">Transmembrane</keyword>
<feature type="region of interest" description="Disordered" evidence="1">
    <location>
        <begin position="37"/>
        <end position="71"/>
    </location>
</feature>
<dbReference type="Gene3D" id="2.130.10.10">
    <property type="entry name" value="YVTN repeat-like/Quinoprotein amine dehydrogenase"/>
    <property type="match status" value="1"/>
</dbReference>
<gene>
    <name evidence="3" type="ORF">ETAA1_59990</name>
</gene>
<dbReference type="AlphaFoldDB" id="A0A517Y2R7"/>
<accession>A0A517Y2R7</accession>
<evidence type="ECO:0000256" key="1">
    <source>
        <dbReference type="SAM" id="MobiDB-lite"/>
    </source>
</evidence>
<evidence type="ECO:0008006" key="5">
    <source>
        <dbReference type="Google" id="ProtNLM"/>
    </source>
</evidence>
<dbReference type="OrthoDB" id="266790at2"/>
<proteinExistence type="predicted"/>
<evidence type="ECO:0000313" key="4">
    <source>
        <dbReference type="Proteomes" id="UP000319576"/>
    </source>
</evidence>
<keyword evidence="2" id="KW-1133">Transmembrane helix</keyword>
<feature type="region of interest" description="Disordered" evidence="1">
    <location>
        <begin position="108"/>
        <end position="148"/>
    </location>
</feature>
<keyword evidence="2" id="KW-0472">Membrane</keyword>
<dbReference type="InterPro" id="IPR015943">
    <property type="entry name" value="WD40/YVTN_repeat-like_dom_sf"/>
</dbReference>
<dbReference type="EMBL" id="CP036273">
    <property type="protein sequence ID" value="QDU23988.1"/>
    <property type="molecule type" value="Genomic_DNA"/>
</dbReference>
<dbReference type="RefSeq" id="WP_145244187.1">
    <property type="nucleotide sequence ID" value="NZ_CP036273.1"/>
</dbReference>
<feature type="compositionally biased region" description="Low complexity" evidence="1">
    <location>
        <begin position="113"/>
        <end position="123"/>
    </location>
</feature>
<keyword evidence="4" id="KW-1185">Reference proteome</keyword>
<feature type="compositionally biased region" description="Basic residues" evidence="1">
    <location>
        <begin position="62"/>
        <end position="71"/>
    </location>
</feature>
<dbReference type="SUPFAM" id="SSF50969">
    <property type="entry name" value="YVTN repeat-like/Quinoprotein amine dehydrogenase"/>
    <property type="match status" value="1"/>
</dbReference>
<feature type="compositionally biased region" description="Pro residues" evidence="1">
    <location>
        <begin position="124"/>
        <end position="136"/>
    </location>
</feature>
<dbReference type="InterPro" id="IPR011044">
    <property type="entry name" value="Quino_amine_DH_bsu"/>
</dbReference>
<dbReference type="Gene3D" id="2.20.28.160">
    <property type="match status" value="1"/>
</dbReference>
<dbReference type="KEGG" id="uli:ETAA1_59990"/>
<feature type="transmembrane region" description="Helical" evidence="2">
    <location>
        <begin position="72"/>
        <end position="98"/>
    </location>
</feature>
<dbReference type="Proteomes" id="UP000319576">
    <property type="component" value="Chromosome"/>
</dbReference>
<name>A0A517Y2R7_9BACT</name>
<evidence type="ECO:0000313" key="3">
    <source>
        <dbReference type="EMBL" id="QDU23988.1"/>
    </source>
</evidence>
<sequence length="658" mass="69943">MPVVVCPGCGARMTAHDAAVGKSVKCPECQTAVPVGAAEPADEFPPWRRGPVDDNEPDDRPRRRGKSRPKKSGALVALIAGLLAVAVLAGGGFAAYWFGFRDKPDVPAPAAPAAPAAATTPETPEAPEPPSNPGDSPPARTTKTPVPDGWMVYDVPGCGFRVALPAPPSEEAYRAREAADASATGRMFRSPYGGFADSPSKVLCAVGRVTPPATVPADRRRREGVEAFRSDFDFRNRPGAKVLRRAAPVGLKYQGKEVVAETSSGDRKWGWVVRSAVVGDDVFVMAVSKENELPPAAIVDGFFDSLEVTGGADWANKPAPKPAGTILPTKTVAYQETLHPMLKTVSLSADGGTVGVFGLGKFGVGKNGPGLAPMTAFYDVDSGKRVGVPILQFEGHGPIAAGGKTTVYDNTSAVFVHDIATGQKTEAATFGRSPGRYSFAPSGRLLVTAQKSTLRFQPWPAGAASVPEVDAGSPVYGLSQVFQGGTRVAAVQYDADDVVARVWDVTAGRAVKTVPLKRPRKTGDDPGEPVLVAEDGKSMVVRTEKDAQAVWDLSTGERMTWWDNLWGRLPSTRLKPMTGGRILYAVQGRKRLPEGGGWRDIRHVVIADHRTGGVIHDLEYPPEVTDFALVTVECTPDGRRVASQCPVMRKVYVWDVPE</sequence>
<evidence type="ECO:0000256" key="2">
    <source>
        <dbReference type="SAM" id="Phobius"/>
    </source>
</evidence>
<reference evidence="3 4" key="1">
    <citation type="submission" date="2019-02" db="EMBL/GenBank/DDBJ databases">
        <title>Deep-cultivation of Planctomycetes and their phenomic and genomic characterization uncovers novel biology.</title>
        <authorList>
            <person name="Wiegand S."/>
            <person name="Jogler M."/>
            <person name="Boedeker C."/>
            <person name="Pinto D."/>
            <person name="Vollmers J."/>
            <person name="Rivas-Marin E."/>
            <person name="Kohn T."/>
            <person name="Peeters S.H."/>
            <person name="Heuer A."/>
            <person name="Rast P."/>
            <person name="Oberbeckmann S."/>
            <person name="Bunk B."/>
            <person name="Jeske O."/>
            <person name="Meyerdierks A."/>
            <person name="Storesund J.E."/>
            <person name="Kallscheuer N."/>
            <person name="Luecker S."/>
            <person name="Lage O.M."/>
            <person name="Pohl T."/>
            <person name="Merkel B.J."/>
            <person name="Hornburger P."/>
            <person name="Mueller R.-W."/>
            <person name="Bruemmer F."/>
            <person name="Labrenz M."/>
            <person name="Spormann A.M."/>
            <person name="Op den Camp H."/>
            <person name="Overmann J."/>
            <person name="Amann R."/>
            <person name="Jetten M.S.M."/>
            <person name="Mascher T."/>
            <person name="Medema M.H."/>
            <person name="Devos D.P."/>
            <person name="Kaster A.-K."/>
            <person name="Ovreas L."/>
            <person name="Rohde M."/>
            <person name="Galperin M.Y."/>
            <person name="Jogler C."/>
        </authorList>
    </citation>
    <scope>NUCLEOTIDE SEQUENCE [LARGE SCALE GENOMIC DNA]</scope>
    <source>
        <strain evidence="3 4">ETA_A1</strain>
    </source>
</reference>
<organism evidence="3 4">
    <name type="scientific">Urbifossiella limnaea</name>
    <dbReference type="NCBI Taxonomy" id="2528023"/>
    <lineage>
        <taxon>Bacteria</taxon>
        <taxon>Pseudomonadati</taxon>
        <taxon>Planctomycetota</taxon>
        <taxon>Planctomycetia</taxon>
        <taxon>Gemmatales</taxon>
        <taxon>Gemmataceae</taxon>
        <taxon>Urbifossiella</taxon>
    </lineage>
</organism>